<evidence type="ECO:0000313" key="1">
    <source>
        <dbReference type="EMBL" id="GAA5063391.1"/>
    </source>
</evidence>
<keyword evidence="2" id="KW-1185">Reference proteome</keyword>
<dbReference type="SUPFAM" id="SSF54611">
    <property type="entry name" value="SecB-like"/>
    <property type="match status" value="1"/>
</dbReference>
<dbReference type="Proteomes" id="UP001500603">
    <property type="component" value="Unassembled WGS sequence"/>
</dbReference>
<comment type="caution">
    <text evidence="1">The sequence shown here is derived from an EMBL/GenBank/DDBJ whole genome shotgun (WGS) entry which is preliminary data.</text>
</comment>
<dbReference type="InterPro" id="IPR035958">
    <property type="entry name" value="SecB-like_sf"/>
</dbReference>
<proteinExistence type="predicted"/>
<gene>
    <name evidence="1" type="primary">secBL</name>
    <name evidence="1" type="ORF">GCM10023318_48130</name>
</gene>
<evidence type="ECO:0000313" key="2">
    <source>
        <dbReference type="Proteomes" id="UP001500603"/>
    </source>
</evidence>
<reference evidence="2" key="1">
    <citation type="journal article" date="2019" name="Int. J. Syst. Evol. Microbiol.">
        <title>The Global Catalogue of Microorganisms (GCM) 10K type strain sequencing project: providing services to taxonomists for standard genome sequencing and annotation.</title>
        <authorList>
            <consortium name="The Broad Institute Genomics Platform"/>
            <consortium name="The Broad Institute Genome Sequencing Center for Infectious Disease"/>
            <person name="Wu L."/>
            <person name="Ma J."/>
        </authorList>
    </citation>
    <scope>NUCLEOTIDE SEQUENCE [LARGE SCALE GENOMIC DNA]</scope>
    <source>
        <strain evidence="2">JCM 18298</strain>
    </source>
</reference>
<organism evidence="1 2">
    <name type="scientific">Nocardia callitridis</name>
    <dbReference type="NCBI Taxonomy" id="648753"/>
    <lineage>
        <taxon>Bacteria</taxon>
        <taxon>Bacillati</taxon>
        <taxon>Actinomycetota</taxon>
        <taxon>Actinomycetes</taxon>
        <taxon>Mycobacteriales</taxon>
        <taxon>Nocardiaceae</taxon>
        <taxon>Nocardia</taxon>
    </lineage>
</organism>
<protein>
    <submittedName>
        <fullName evidence="1">SecB-like chaperone SecBL</fullName>
    </submittedName>
</protein>
<dbReference type="Gene3D" id="3.10.420.10">
    <property type="entry name" value="SecB-like"/>
    <property type="match status" value="1"/>
</dbReference>
<sequence>MSGTAGAAYTYANVCDLVDHAELTDVRMYEITGQRIGSEESRFSLEVITHIELTEIEIRCRTAVEGGGAQYKIDAGAVFSVDPPGIVPPEVVQEFAEKVGVMSVYPYARSAISNLGAQLGVDRPTLPLLRAGGVRLNNHDAVPEESEPTPG</sequence>
<dbReference type="EMBL" id="BAABJM010000005">
    <property type="protein sequence ID" value="GAA5063391.1"/>
    <property type="molecule type" value="Genomic_DNA"/>
</dbReference>
<name>A0ABP9KQ51_9NOCA</name>
<accession>A0ABP9KQ51</accession>